<keyword evidence="3" id="KW-1185">Reference proteome</keyword>
<dbReference type="Proteomes" id="UP000263185">
    <property type="component" value="Segment"/>
</dbReference>
<evidence type="ECO:0000313" key="2">
    <source>
        <dbReference type="EMBL" id="AXQ51795.1"/>
    </source>
</evidence>
<dbReference type="EMBL" id="MH697579">
    <property type="protein sequence ID" value="AXQ51795.1"/>
    <property type="molecule type" value="Genomic_DNA"/>
</dbReference>
<name>A0A346N910_9CAUD</name>
<sequence>MRMTVRNHHARSALTYETSHPGHGGPYRDDGPDGGVMLVWHLPDGMQIELNLVDANEVKVMKESLDDDD</sequence>
<dbReference type="KEGG" id="vg:64764180"/>
<feature type="compositionally biased region" description="Basic residues" evidence="1">
    <location>
        <begin position="1"/>
        <end position="11"/>
    </location>
</feature>
<feature type="region of interest" description="Disordered" evidence="1">
    <location>
        <begin position="1"/>
        <end position="34"/>
    </location>
</feature>
<protein>
    <submittedName>
        <fullName evidence="2">Uncharacterized protein</fullName>
    </submittedName>
</protein>
<evidence type="ECO:0000313" key="3">
    <source>
        <dbReference type="Proteomes" id="UP000263185"/>
    </source>
</evidence>
<organism evidence="2 3">
    <name type="scientific">Mycobacterium phage Cane17</name>
    <dbReference type="NCBI Taxonomy" id="2301548"/>
    <lineage>
        <taxon>Viruses</taxon>
        <taxon>Duplodnaviria</taxon>
        <taxon>Heunggongvirae</taxon>
        <taxon>Uroviricota</taxon>
        <taxon>Caudoviricetes</taxon>
        <taxon>Ceeclamvirinae</taxon>
        <taxon>Bixzunavirus</taxon>
        <taxon>Bixzunavirus cane17</taxon>
    </lineage>
</organism>
<dbReference type="RefSeq" id="YP_010057367.1">
    <property type="nucleotide sequence ID" value="NC_054716.1"/>
</dbReference>
<evidence type="ECO:0000256" key="1">
    <source>
        <dbReference type="SAM" id="MobiDB-lite"/>
    </source>
</evidence>
<gene>
    <name evidence="2" type="primary">213</name>
    <name evidence="2" type="ORF">SEA_CANE17_213</name>
</gene>
<proteinExistence type="predicted"/>
<dbReference type="GeneID" id="64764180"/>
<accession>A0A346N910</accession>
<reference evidence="2 3" key="1">
    <citation type="submission" date="2018-07" db="EMBL/GenBank/DDBJ databases">
        <authorList>
            <person name="Fast K.M."/>
            <person name="Castleberry S."/>
            <person name="Jones I.K."/>
            <person name="Larrimore J.D."/>
            <person name="Long C.A."/>
            <person name="Pritchett N.C."/>
            <person name="Keener T."/>
            <person name="Sandel M.W."/>
            <person name="Bollivar D.W."/>
            <person name="Garlena R.A."/>
            <person name="Russell D.A."/>
            <person name="Pope W.H."/>
            <person name="Jacobs-Sera D."/>
            <person name="Hatfull G.F."/>
        </authorList>
    </citation>
    <scope>NUCLEOTIDE SEQUENCE [LARGE SCALE GENOMIC DNA]</scope>
</reference>